<dbReference type="AlphaFoldDB" id="A0A165N2H4"/>
<dbReference type="PANTHER" id="PTHR43667">
    <property type="entry name" value="CYCLOPROPANE-FATTY-ACYL-PHOSPHOLIPID SYNTHASE"/>
    <property type="match status" value="1"/>
</dbReference>
<evidence type="ECO:0000313" key="6">
    <source>
        <dbReference type="EMBL" id="KZT66424.1"/>
    </source>
</evidence>
<dbReference type="GO" id="GO:0008610">
    <property type="term" value="P:lipid biosynthetic process"/>
    <property type="evidence" value="ECO:0007669"/>
    <property type="project" value="InterPro"/>
</dbReference>
<dbReference type="OrthoDB" id="8300214at2759"/>
<dbReference type="SUPFAM" id="SSF53335">
    <property type="entry name" value="S-adenosyl-L-methionine-dependent methyltransferases"/>
    <property type="match status" value="1"/>
</dbReference>
<keyword evidence="7" id="KW-1185">Reference proteome</keyword>
<keyword evidence="5" id="KW-0443">Lipid metabolism</keyword>
<organism evidence="6 7">
    <name type="scientific">Daedalea quercina L-15889</name>
    <dbReference type="NCBI Taxonomy" id="1314783"/>
    <lineage>
        <taxon>Eukaryota</taxon>
        <taxon>Fungi</taxon>
        <taxon>Dikarya</taxon>
        <taxon>Basidiomycota</taxon>
        <taxon>Agaricomycotina</taxon>
        <taxon>Agaricomycetes</taxon>
        <taxon>Polyporales</taxon>
        <taxon>Fomitopsis</taxon>
    </lineage>
</organism>
<dbReference type="CDD" id="cd02440">
    <property type="entry name" value="AdoMet_MTases"/>
    <property type="match status" value="1"/>
</dbReference>
<dbReference type="Gene3D" id="3.40.50.150">
    <property type="entry name" value="Vaccinia Virus protein VP39"/>
    <property type="match status" value="1"/>
</dbReference>
<dbReference type="PIRSF" id="PIRSF003085">
    <property type="entry name" value="CMAS"/>
    <property type="match status" value="1"/>
</dbReference>
<dbReference type="PANTHER" id="PTHR43667:SF2">
    <property type="entry name" value="FATTY ACID C-METHYL TRANSFERASE"/>
    <property type="match status" value="1"/>
</dbReference>
<reference evidence="6 7" key="1">
    <citation type="journal article" date="2016" name="Mol. Biol. Evol.">
        <title>Comparative Genomics of Early-Diverging Mushroom-Forming Fungi Provides Insights into the Origins of Lignocellulose Decay Capabilities.</title>
        <authorList>
            <person name="Nagy L.G."/>
            <person name="Riley R."/>
            <person name="Tritt A."/>
            <person name="Adam C."/>
            <person name="Daum C."/>
            <person name="Floudas D."/>
            <person name="Sun H."/>
            <person name="Yadav J.S."/>
            <person name="Pangilinan J."/>
            <person name="Larsson K.H."/>
            <person name="Matsuura K."/>
            <person name="Barry K."/>
            <person name="Labutti K."/>
            <person name="Kuo R."/>
            <person name="Ohm R.A."/>
            <person name="Bhattacharya S.S."/>
            <person name="Shirouzu T."/>
            <person name="Yoshinaga Y."/>
            <person name="Martin F.M."/>
            <person name="Grigoriev I.V."/>
            <person name="Hibbett D.S."/>
        </authorList>
    </citation>
    <scope>NUCLEOTIDE SEQUENCE [LARGE SCALE GENOMIC DNA]</scope>
    <source>
        <strain evidence="6 7">L-15889</strain>
    </source>
</reference>
<accession>A0A165N2H4</accession>
<proteinExistence type="inferred from homology"/>
<dbReference type="GO" id="GO:0032259">
    <property type="term" value="P:methylation"/>
    <property type="evidence" value="ECO:0007669"/>
    <property type="project" value="UniProtKB-KW"/>
</dbReference>
<evidence type="ECO:0000256" key="5">
    <source>
        <dbReference type="ARBA" id="ARBA00023098"/>
    </source>
</evidence>
<evidence type="ECO:0000256" key="3">
    <source>
        <dbReference type="ARBA" id="ARBA00022679"/>
    </source>
</evidence>
<evidence type="ECO:0000313" key="7">
    <source>
        <dbReference type="Proteomes" id="UP000076727"/>
    </source>
</evidence>
<dbReference type="InterPro" id="IPR029063">
    <property type="entry name" value="SAM-dependent_MTases_sf"/>
</dbReference>
<dbReference type="InterPro" id="IPR003333">
    <property type="entry name" value="CMAS"/>
</dbReference>
<name>A0A165N2H4_9APHY</name>
<dbReference type="EMBL" id="KV429089">
    <property type="protein sequence ID" value="KZT66424.1"/>
    <property type="molecule type" value="Genomic_DNA"/>
</dbReference>
<dbReference type="InterPro" id="IPR050723">
    <property type="entry name" value="CFA/CMAS"/>
</dbReference>
<evidence type="ECO:0000256" key="1">
    <source>
        <dbReference type="ARBA" id="ARBA00010815"/>
    </source>
</evidence>
<dbReference type="Proteomes" id="UP000076727">
    <property type="component" value="Unassembled WGS sequence"/>
</dbReference>
<comment type="similarity">
    <text evidence="1">Belongs to the CFA/CMAS family.</text>
</comment>
<dbReference type="Pfam" id="PF02353">
    <property type="entry name" value="CMAS"/>
    <property type="match status" value="1"/>
</dbReference>
<keyword evidence="4" id="KW-0949">S-adenosyl-L-methionine</keyword>
<gene>
    <name evidence="6" type="ORF">DAEQUDRAFT_730252</name>
</gene>
<evidence type="ECO:0000256" key="4">
    <source>
        <dbReference type="ARBA" id="ARBA00022691"/>
    </source>
</evidence>
<dbReference type="STRING" id="1314783.A0A165N2H4"/>
<keyword evidence="3" id="KW-0808">Transferase</keyword>
<protein>
    <submittedName>
        <fullName evidence="6">CFS1-like protein</fullName>
    </submittedName>
</protein>
<evidence type="ECO:0000256" key="2">
    <source>
        <dbReference type="ARBA" id="ARBA00022603"/>
    </source>
</evidence>
<dbReference type="GO" id="GO:0008168">
    <property type="term" value="F:methyltransferase activity"/>
    <property type="evidence" value="ECO:0007669"/>
    <property type="project" value="UniProtKB-KW"/>
</dbReference>
<keyword evidence="2" id="KW-0489">Methyltransferase</keyword>
<sequence>MSLHTTQVLRTSRAYDHGLTRMLDSLWSQVSQSLPYLTRGAFAHIAKENVIRTLNQITHGRLVVVLPEGHLAFGESSDSCAGPQATLIVKDDAFWARLALFTDLGLAEGYMIGEVDCDNMSDLIKVIIANKRNLDGLHSITSSLLSVGRYLTAYKFLGDLATSPANISAHYDLGNKLFEAFLSEDMNYSSAIFEDFEEDLKANHGRPLETLESAQLRKMKNIIRKLRIQPGDRILEVGTGWGALAILIARSFDCIVETITLSTEQAELAAKRVAEAGLGDRVRVHYMDFRECRNKPEWAGSFDKFFSIEMIDNLSKDFIGEFWSVVDWALKPKAAIGVVQVISMPEARIPAYEKARADFIQKWVFPGCYIPSLCFLLETMNSGTQGRLTVDSVHNIGPHYARTLREWKRKFLSNWPEISQELIDQYDLGEADLEIFKRKWIYYFDYCEAGFATRSLGDHVITFTREGYTGFGCDLDAYI</sequence>